<dbReference type="PROSITE" id="PS51898">
    <property type="entry name" value="TYR_RECOMBINASE"/>
    <property type="match status" value="1"/>
</dbReference>
<organism evidence="12 13">
    <name type="scientific">Fodinisporobacter ferrooxydans</name>
    <dbReference type="NCBI Taxonomy" id="2901836"/>
    <lineage>
        <taxon>Bacteria</taxon>
        <taxon>Bacillati</taxon>
        <taxon>Bacillota</taxon>
        <taxon>Bacilli</taxon>
        <taxon>Bacillales</taxon>
        <taxon>Alicyclobacillaceae</taxon>
        <taxon>Fodinisporobacter</taxon>
    </lineage>
</organism>
<evidence type="ECO:0000259" key="10">
    <source>
        <dbReference type="PROSITE" id="PS51898"/>
    </source>
</evidence>
<dbReference type="PANTHER" id="PTHR30349:SF77">
    <property type="entry name" value="TYROSINE RECOMBINASE XERC"/>
    <property type="match status" value="1"/>
</dbReference>
<name>A0ABY4CN75_9BACL</name>
<dbReference type="Gene3D" id="1.10.443.10">
    <property type="entry name" value="Intergrase catalytic core"/>
    <property type="match status" value="1"/>
</dbReference>
<dbReference type="InterPro" id="IPR044068">
    <property type="entry name" value="CB"/>
</dbReference>
<evidence type="ECO:0000256" key="5">
    <source>
        <dbReference type="ARBA" id="ARBA00022908"/>
    </source>
</evidence>
<evidence type="ECO:0000256" key="9">
    <source>
        <dbReference type="PROSITE-ProRule" id="PRU01248"/>
    </source>
</evidence>
<dbReference type="InterPro" id="IPR011010">
    <property type="entry name" value="DNA_brk_join_enz"/>
</dbReference>
<dbReference type="InterPro" id="IPR010998">
    <property type="entry name" value="Integrase_recombinase_N"/>
</dbReference>
<keyword evidence="3" id="KW-0132">Cell division</keyword>
<evidence type="ECO:0000256" key="8">
    <source>
        <dbReference type="ARBA" id="ARBA00023306"/>
    </source>
</evidence>
<evidence type="ECO:0000313" key="12">
    <source>
        <dbReference type="EMBL" id="UOF90991.1"/>
    </source>
</evidence>
<dbReference type="PROSITE" id="PS51900">
    <property type="entry name" value="CB"/>
    <property type="match status" value="1"/>
</dbReference>
<evidence type="ECO:0000256" key="3">
    <source>
        <dbReference type="ARBA" id="ARBA00022618"/>
    </source>
</evidence>
<dbReference type="Pfam" id="PF02899">
    <property type="entry name" value="Phage_int_SAM_1"/>
    <property type="match status" value="1"/>
</dbReference>
<evidence type="ECO:0000256" key="1">
    <source>
        <dbReference type="ARBA" id="ARBA00004496"/>
    </source>
</evidence>
<dbReference type="InterPro" id="IPR002104">
    <property type="entry name" value="Integrase_catalytic"/>
</dbReference>
<sequence>MRKHYTAAFKAQIVLDLLKEDAREETLSCIGVIRLSNEITVSTAHKIEVVHQSPDERIIQLWLHGRSKHTKRSYKADAKRFFKFVNKSLDTVTILDMQMFADSLVELAPATQARILSSVKSLFAFAHKEIGVLSVNVAAPIKLPAQKNTLAERILSQKEVHRMLALETNTRNSILLLLLYAGGLRVSEICGLK</sequence>
<keyword evidence="4" id="KW-0159">Chromosome partition</keyword>
<dbReference type="InterPro" id="IPR013762">
    <property type="entry name" value="Integrase-like_cat_sf"/>
</dbReference>
<keyword evidence="2" id="KW-0963">Cytoplasm</keyword>
<keyword evidence="6 9" id="KW-0238">DNA-binding</keyword>
<feature type="domain" description="Core-binding (CB)" evidence="11">
    <location>
        <begin position="53"/>
        <end position="127"/>
    </location>
</feature>
<proteinExistence type="predicted"/>
<evidence type="ECO:0000313" key="13">
    <source>
        <dbReference type="Proteomes" id="UP000830167"/>
    </source>
</evidence>
<keyword evidence="13" id="KW-1185">Reference proteome</keyword>
<evidence type="ECO:0000256" key="6">
    <source>
        <dbReference type="ARBA" id="ARBA00023125"/>
    </source>
</evidence>
<protein>
    <submittedName>
        <fullName evidence="12">Site-specific integrase</fullName>
    </submittedName>
</protein>
<evidence type="ECO:0000259" key="11">
    <source>
        <dbReference type="PROSITE" id="PS51900"/>
    </source>
</evidence>
<keyword evidence="7" id="KW-0233">DNA recombination</keyword>
<evidence type="ECO:0000256" key="2">
    <source>
        <dbReference type="ARBA" id="ARBA00022490"/>
    </source>
</evidence>
<dbReference type="Gene3D" id="1.10.150.130">
    <property type="match status" value="1"/>
</dbReference>
<dbReference type="InterPro" id="IPR050090">
    <property type="entry name" value="Tyrosine_recombinase_XerCD"/>
</dbReference>
<keyword evidence="8" id="KW-0131">Cell cycle</keyword>
<reference evidence="12" key="1">
    <citation type="submission" date="2021-12" db="EMBL/GenBank/DDBJ databases">
        <title>Alicyclobacillaceae gen. nov., sp. nov., isolated from chalcocite enrichment system.</title>
        <authorList>
            <person name="Jiang Z."/>
        </authorList>
    </citation>
    <scope>NUCLEOTIDE SEQUENCE</scope>
    <source>
        <strain evidence="12">MYW30-H2</strain>
    </source>
</reference>
<feature type="domain" description="Tyr recombinase" evidence="10">
    <location>
        <begin position="149"/>
        <end position="193"/>
    </location>
</feature>
<evidence type="ECO:0000256" key="7">
    <source>
        <dbReference type="ARBA" id="ARBA00023172"/>
    </source>
</evidence>
<gene>
    <name evidence="12" type="ORF">LSG31_01540</name>
</gene>
<keyword evidence="5" id="KW-0229">DNA integration</keyword>
<dbReference type="PANTHER" id="PTHR30349">
    <property type="entry name" value="PHAGE INTEGRASE-RELATED"/>
    <property type="match status" value="1"/>
</dbReference>
<dbReference type="EMBL" id="CP089291">
    <property type="protein sequence ID" value="UOF90991.1"/>
    <property type="molecule type" value="Genomic_DNA"/>
</dbReference>
<dbReference type="RefSeq" id="WP_347437685.1">
    <property type="nucleotide sequence ID" value="NZ_CP089291.1"/>
</dbReference>
<accession>A0ABY4CN75</accession>
<dbReference type="InterPro" id="IPR004107">
    <property type="entry name" value="Integrase_SAM-like_N"/>
</dbReference>
<comment type="subcellular location">
    <subcellularLocation>
        <location evidence="1">Cytoplasm</location>
    </subcellularLocation>
</comment>
<dbReference type="Proteomes" id="UP000830167">
    <property type="component" value="Chromosome"/>
</dbReference>
<dbReference type="SUPFAM" id="SSF56349">
    <property type="entry name" value="DNA breaking-rejoining enzymes"/>
    <property type="match status" value="1"/>
</dbReference>
<evidence type="ECO:0000256" key="4">
    <source>
        <dbReference type="ARBA" id="ARBA00022829"/>
    </source>
</evidence>